<evidence type="ECO:0000313" key="2">
    <source>
        <dbReference type="EMBL" id="MST31878.1"/>
    </source>
</evidence>
<evidence type="ECO:0000256" key="1">
    <source>
        <dbReference type="SAM" id="Phobius"/>
    </source>
</evidence>
<comment type="caution">
    <text evidence="2">The sequence shown here is derived from an EMBL/GenBank/DDBJ whole genome shotgun (WGS) entry which is preliminary data.</text>
</comment>
<feature type="transmembrane region" description="Helical" evidence="1">
    <location>
        <begin position="6"/>
        <end position="27"/>
    </location>
</feature>
<proteinExistence type="predicted"/>
<keyword evidence="3" id="KW-1185">Reference proteome</keyword>
<protein>
    <submittedName>
        <fullName evidence="2">Uncharacterized protein</fullName>
    </submittedName>
</protein>
<sequence length="50" mass="5292">MSATWWILIAAVAGAAAGTAAVVRYVIRGSDRLVTDAQRTSFQALRTANL</sequence>
<evidence type="ECO:0000313" key="3">
    <source>
        <dbReference type="Proteomes" id="UP000437736"/>
    </source>
</evidence>
<organism evidence="2 3">
    <name type="scientific">Acidiferrimicrobium australe</name>
    <dbReference type="NCBI Taxonomy" id="2664430"/>
    <lineage>
        <taxon>Bacteria</taxon>
        <taxon>Bacillati</taxon>
        <taxon>Actinomycetota</taxon>
        <taxon>Acidimicrobiia</taxon>
        <taxon>Acidimicrobiales</taxon>
        <taxon>Acidimicrobiaceae</taxon>
        <taxon>Acidiferrimicrobium</taxon>
    </lineage>
</organism>
<name>A0ABW9QQA7_9ACTN</name>
<feature type="non-terminal residue" evidence="2">
    <location>
        <position position="50"/>
    </location>
</feature>
<reference evidence="2 3" key="1">
    <citation type="submission" date="2019-11" db="EMBL/GenBank/DDBJ databases">
        <title>Acidiferrimicrobium australis gen. nov., sp. nov., an acidophilic and obligately heterotrophic, member of the Actinobacteria that catalyses dissimilatory oxido- reduction of iron isolated from metal-rich acidic water in Chile.</title>
        <authorList>
            <person name="Gonzalez D."/>
            <person name="Huber K."/>
            <person name="Hedrich S."/>
            <person name="Rojas-Villalobos C."/>
            <person name="Quatrini R."/>
            <person name="Dinamarca M.A."/>
            <person name="Schwarz A."/>
            <person name="Canales C."/>
            <person name="Nancucheo I."/>
        </authorList>
    </citation>
    <scope>NUCLEOTIDE SEQUENCE [LARGE SCALE GENOMIC DNA]</scope>
    <source>
        <strain evidence="2 3">USS-CCA1</strain>
    </source>
</reference>
<dbReference type="Proteomes" id="UP000437736">
    <property type="component" value="Unassembled WGS sequence"/>
</dbReference>
<keyword evidence="1" id="KW-0472">Membrane</keyword>
<keyword evidence="1" id="KW-0812">Transmembrane</keyword>
<dbReference type="EMBL" id="WJHE01000161">
    <property type="protein sequence ID" value="MST31878.1"/>
    <property type="molecule type" value="Genomic_DNA"/>
</dbReference>
<gene>
    <name evidence="2" type="ORF">GHK86_03945</name>
</gene>
<accession>A0ABW9QQA7</accession>
<keyword evidence="1" id="KW-1133">Transmembrane helix</keyword>